<feature type="region of interest" description="Disordered" evidence="1">
    <location>
        <begin position="1"/>
        <end position="65"/>
    </location>
</feature>
<feature type="compositionally biased region" description="Polar residues" evidence="1">
    <location>
        <begin position="31"/>
        <end position="40"/>
    </location>
</feature>
<accession>A0A7W3T747</accession>
<organism evidence="2 3">
    <name type="scientific">Streptomyces calidiresistens</name>
    <dbReference type="NCBI Taxonomy" id="1485586"/>
    <lineage>
        <taxon>Bacteria</taxon>
        <taxon>Bacillati</taxon>
        <taxon>Actinomycetota</taxon>
        <taxon>Actinomycetes</taxon>
        <taxon>Kitasatosporales</taxon>
        <taxon>Streptomycetaceae</taxon>
        <taxon>Streptomyces</taxon>
    </lineage>
</organism>
<dbReference type="AlphaFoldDB" id="A0A7W3T747"/>
<dbReference type="RefSeq" id="WP_182666512.1">
    <property type="nucleotide sequence ID" value="NZ_VKHS01000699.1"/>
</dbReference>
<protein>
    <recommendedName>
        <fullName evidence="4">Scaffolding protein</fullName>
    </recommendedName>
</protein>
<feature type="compositionally biased region" description="Low complexity" evidence="1">
    <location>
        <begin position="1"/>
        <end position="16"/>
    </location>
</feature>
<sequence>MTTTETNTTEQSGTPTGETTQPPAQAPETGPTHTTTNNADTGAAPQGGSTDTGDTGGDPKNWEAEAAKWKALSRKNEADKLKALAELEKLNTPSTGTTTSSNGTGTGNEEVRRLTEQVNALVAKQRENEHQALLARAAEAKHLTADQAKYLSGSTYEELLASADRIRADFGLPNPQDTQQQTAPGGARETHPPREHLRPGASGPDTDGFDDQKIVEQALRKTFGHH</sequence>
<feature type="region of interest" description="Disordered" evidence="1">
    <location>
        <begin position="84"/>
        <end position="109"/>
    </location>
</feature>
<proteinExistence type="predicted"/>
<feature type="compositionally biased region" description="Low complexity" evidence="1">
    <location>
        <begin position="90"/>
        <end position="103"/>
    </location>
</feature>
<evidence type="ECO:0000313" key="3">
    <source>
        <dbReference type="Proteomes" id="UP000530234"/>
    </source>
</evidence>
<evidence type="ECO:0000313" key="2">
    <source>
        <dbReference type="EMBL" id="MBB0231961.1"/>
    </source>
</evidence>
<dbReference type="Proteomes" id="UP000530234">
    <property type="component" value="Unassembled WGS sequence"/>
</dbReference>
<comment type="caution">
    <text evidence="2">The sequence shown here is derived from an EMBL/GenBank/DDBJ whole genome shotgun (WGS) entry which is preliminary data.</text>
</comment>
<evidence type="ECO:0008006" key="4">
    <source>
        <dbReference type="Google" id="ProtNLM"/>
    </source>
</evidence>
<keyword evidence="3" id="KW-1185">Reference proteome</keyword>
<reference evidence="3" key="1">
    <citation type="submission" date="2019-10" db="EMBL/GenBank/DDBJ databases">
        <title>Streptomyces sp. nov., a novel actinobacterium isolated from alkaline environment.</title>
        <authorList>
            <person name="Golinska P."/>
        </authorList>
    </citation>
    <scope>NUCLEOTIDE SEQUENCE [LARGE SCALE GENOMIC DNA]</scope>
    <source>
        <strain evidence="3">DSM 42108</strain>
    </source>
</reference>
<gene>
    <name evidence="2" type="ORF">FOE67_21280</name>
</gene>
<feature type="compositionally biased region" description="Basic and acidic residues" evidence="1">
    <location>
        <begin position="188"/>
        <end position="198"/>
    </location>
</feature>
<feature type="region of interest" description="Disordered" evidence="1">
    <location>
        <begin position="167"/>
        <end position="226"/>
    </location>
</feature>
<dbReference type="EMBL" id="VKHS01000699">
    <property type="protein sequence ID" value="MBB0231961.1"/>
    <property type="molecule type" value="Genomic_DNA"/>
</dbReference>
<evidence type="ECO:0000256" key="1">
    <source>
        <dbReference type="SAM" id="MobiDB-lite"/>
    </source>
</evidence>
<name>A0A7W3T747_9ACTN</name>